<dbReference type="Pfam" id="PF00472">
    <property type="entry name" value="RF-1"/>
    <property type="match status" value="1"/>
</dbReference>
<dbReference type="HAMAP" id="MF_00094">
    <property type="entry name" value="Rel_fac_2"/>
    <property type="match status" value="1"/>
</dbReference>
<evidence type="ECO:0000256" key="2">
    <source>
        <dbReference type="ARBA" id="ARBA00022917"/>
    </source>
</evidence>
<dbReference type="GO" id="GO:0005737">
    <property type="term" value="C:cytoplasm"/>
    <property type="evidence" value="ECO:0007669"/>
    <property type="project" value="InterPro"/>
</dbReference>
<organism evidence="5">
    <name type="scientific">freshwater metagenome</name>
    <dbReference type="NCBI Taxonomy" id="449393"/>
    <lineage>
        <taxon>unclassified sequences</taxon>
        <taxon>metagenomes</taxon>
        <taxon>ecological metagenomes</taxon>
    </lineage>
</organism>
<dbReference type="Pfam" id="PF03462">
    <property type="entry name" value="PCRF"/>
    <property type="match status" value="1"/>
</dbReference>
<dbReference type="GO" id="GO:0016149">
    <property type="term" value="F:translation release factor activity, codon specific"/>
    <property type="evidence" value="ECO:0007669"/>
    <property type="project" value="InterPro"/>
</dbReference>
<sequence length="373" mass="40817">MAAVPVPESTPQRVAAVREQLTSLAAYLQPEELAGRVTELEGRMGEQGFWDDQEQATKVSAEHARASRRLESWQTLAGDVEDLGTLIELADEDPSLGEEIDQQLAGIESRLAALEEERLFSGTYDGGDALVTVNAGAGGTDAQDWAEMVLRMMMRWSESRGFKVELLEASAGEEAGIKSATFRAEGENAYGLFSAERGVHRLVRLSPFDSANRRQTSFAGVEVAPVVDEVGDVEIDDDDLQVDTYRASGAGGQHVNKTDSAVRITHRPSGIVVQCQNERSQTANKDTAMKMLRAKLLELEERRRAEEIAREKGEAQDVNFGSQIRSYVLHPYTMVKDHRTAFEMGDAQRVLDGDLDGFVRAELLRAAGTATTG</sequence>
<dbReference type="InterPro" id="IPR004374">
    <property type="entry name" value="PrfB"/>
</dbReference>
<dbReference type="SUPFAM" id="SSF75620">
    <property type="entry name" value="Release factor"/>
    <property type="match status" value="1"/>
</dbReference>
<reference evidence="5" key="1">
    <citation type="submission" date="2020-05" db="EMBL/GenBank/DDBJ databases">
        <authorList>
            <person name="Chiriac C."/>
            <person name="Salcher M."/>
            <person name="Ghai R."/>
            <person name="Kavagutti S V."/>
        </authorList>
    </citation>
    <scope>NUCLEOTIDE SEQUENCE</scope>
</reference>
<gene>
    <name evidence="5" type="ORF">UFOPK3423_00463</name>
</gene>
<proteinExistence type="inferred from homology"/>
<dbReference type="InterPro" id="IPR000352">
    <property type="entry name" value="Pep_chain_release_fac_I"/>
</dbReference>
<dbReference type="InterPro" id="IPR045853">
    <property type="entry name" value="Pep_chain_release_fac_I_sf"/>
</dbReference>
<dbReference type="FunFam" id="3.30.160.20:FF:000010">
    <property type="entry name" value="Peptide chain release factor 2"/>
    <property type="match status" value="1"/>
</dbReference>
<evidence type="ECO:0000256" key="3">
    <source>
        <dbReference type="SAM" id="Coils"/>
    </source>
</evidence>
<accession>A0A6J7D6W6</accession>
<name>A0A6J7D6W6_9ZZZZ</name>
<dbReference type="EMBL" id="CAFBLQ010000035">
    <property type="protein sequence ID" value="CAB4865420.1"/>
    <property type="molecule type" value="Genomic_DNA"/>
</dbReference>
<protein>
    <submittedName>
        <fullName evidence="5">Unannotated protein</fullName>
    </submittedName>
</protein>
<dbReference type="PANTHER" id="PTHR43116">
    <property type="entry name" value="PEPTIDE CHAIN RELEASE FACTOR 2"/>
    <property type="match status" value="1"/>
</dbReference>
<dbReference type="SMART" id="SM00937">
    <property type="entry name" value="PCRF"/>
    <property type="match status" value="1"/>
</dbReference>
<feature type="domain" description="Prokaryotic-type class I peptide chain release factors" evidence="4">
    <location>
        <begin position="246"/>
        <end position="262"/>
    </location>
</feature>
<dbReference type="PANTHER" id="PTHR43116:SF3">
    <property type="entry name" value="CLASS I PEPTIDE CHAIN RELEASE FACTOR"/>
    <property type="match status" value="1"/>
</dbReference>
<dbReference type="NCBIfam" id="TIGR00020">
    <property type="entry name" value="prfB"/>
    <property type="match status" value="1"/>
</dbReference>
<evidence type="ECO:0000259" key="4">
    <source>
        <dbReference type="PROSITE" id="PS00745"/>
    </source>
</evidence>
<dbReference type="InterPro" id="IPR005139">
    <property type="entry name" value="PCRF"/>
</dbReference>
<dbReference type="PROSITE" id="PS00745">
    <property type="entry name" value="RF_PROK_I"/>
    <property type="match status" value="1"/>
</dbReference>
<dbReference type="Gene3D" id="3.30.70.1660">
    <property type="match status" value="1"/>
</dbReference>
<comment type="similarity">
    <text evidence="1">Belongs to the prokaryotic/mitochondrial release factor family.</text>
</comment>
<evidence type="ECO:0000256" key="1">
    <source>
        <dbReference type="ARBA" id="ARBA00010835"/>
    </source>
</evidence>
<dbReference type="Gene3D" id="3.30.160.20">
    <property type="match status" value="1"/>
</dbReference>
<keyword evidence="3" id="KW-0175">Coiled coil</keyword>
<keyword evidence="2" id="KW-0648">Protein biosynthesis</keyword>
<dbReference type="Gene3D" id="1.20.58.410">
    <property type="entry name" value="Release factor"/>
    <property type="match status" value="1"/>
</dbReference>
<dbReference type="AlphaFoldDB" id="A0A6J7D6W6"/>
<evidence type="ECO:0000313" key="5">
    <source>
        <dbReference type="EMBL" id="CAB4865420.1"/>
    </source>
</evidence>
<feature type="coiled-coil region" evidence="3">
    <location>
        <begin position="289"/>
        <end position="316"/>
    </location>
</feature>